<comment type="caution">
    <text evidence="1">The sequence shown here is derived from an EMBL/GenBank/DDBJ whole genome shotgun (WGS) entry which is preliminary data.</text>
</comment>
<evidence type="ECO:0000313" key="1">
    <source>
        <dbReference type="EMBL" id="KAI9277267.1"/>
    </source>
</evidence>
<reference evidence="1" key="2">
    <citation type="submission" date="2023-02" db="EMBL/GenBank/DDBJ databases">
        <authorList>
            <consortium name="DOE Joint Genome Institute"/>
            <person name="Mondo S.J."/>
            <person name="Chang Y."/>
            <person name="Wang Y."/>
            <person name="Ahrendt S."/>
            <person name="Andreopoulos W."/>
            <person name="Barry K."/>
            <person name="Beard J."/>
            <person name="Benny G.L."/>
            <person name="Blankenship S."/>
            <person name="Bonito G."/>
            <person name="Cuomo C."/>
            <person name="Desiro A."/>
            <person name="Gervers K.A."/>
            <person name="Hundley H."/>
            <person name="Kuo A."/>
            <person name="LaButti K."/>
            <person name="Lang B.F."/>
            <person name="Lipzen A."/>
            <person name="O'Donnell K."/>
            <person name="Pangilinan J."/>
            <person name="Reynolds N."/>
            <person name="Sandor L."/>
            <person name="Smith M.W."/>
            <person name="Tsang A."/>
            <person name="Grigoriev I.V."/>
            <person name="Stajich J.E."/>
            <person name="Spatafora J.W."/>
        </authorList>
    </citation>
    <scope>NUCLEOTIDE SEQUENCE</scope>
    <source>
        <strain evidence="1">RSA 2281</strain>
    </source>
</reference>
<dbReference type="EMBL" id="JAIXMP010000002">
    <property type="protein sequence ID" value="KAI9277267.1"/>
    <property type="molecule type" value="Genomic_DNA"/>
</dbReference>
<proteinExistence type="predicted"/>
<protein>
    <submittedName>
        <fullName evidence="1">Uncharacterized protein</fullName>
    </submittedName>
</protein>
<gene>
    <name evidence="1" type="ORF">BDA99DRAFT_532339</name>
</gene>
<organism evidence="1 2">
    <name type="scientific">Phascolomyces articulosus</name>
    <dbReference type="NCBI Taxonomy" id="60185"/>
    <lineage>
        <taxon>Eukaryota</taxon>
        <taxon>Fungi</taxon>
        <taxon>Fungi incertae sedis</taxon>
        <taxon>Mucoromycota</taxon>
        <taxon>Mucoromycotina</taxon>
        <taxon>Mucoromycetes</taxon>
        <taxon>Mucorales</taxon>
        <taxon>Lichtheimiaceae</taxon>
        <taxon>Phascolomyces</taxon>
    </lineage>
</organism>
<sequence length="206" mass="23736">MCGQKQQAKVFNTDLQNIEVFTEGSDQDCIRNEVLTPQSLKNDVKVLNNKRIDFILRLPAECIYRIISLLALEEKTKCSFYLKFMGNERFWKDTGHKNDKCTYGFIKTFEGFTSHDHLMMITVAHVERSVVFQLIEMFATRSRSGLSSLKGIRLKDFPTINDRILHSLVDIKTLSRISLCWLFGVSTEGINILIQKTGTLLKHLKN</sequence>
<name>A0AAD5KQE7_9FUNG</name>
<dbReference type="Proteomes" id="UP001209540">
    <property type="component" value="Unassembled WGS sequence"/>
</dbReference>
<keyword evidence="2" id="KW-1185">Reference proteome</keyword>
<dbReference type="AlphaFoldDB" id="A0AAD5KQE7"/>
<accession>A0AAD5KQE7</accession>
<evidence type="ECO:0000313" key="2">
    <source>
        <dbReference type="Proteomes" id="UP001209540"/>
    </source>
</evidence>
<reference evidence="1" key="1">
    <citation type="journal article" date="2022" name="IScience">
        <title>Evolution of zygomycete secretomes and the origins of terrestrial fungal ecologies.</title>
        <authorList>
            <person name="Chang Y."/>
            <person name="Wang Y."/>
            <person name="Mondo S."/>
            <person name="Ahrendt S."/>
            <person name="Andreopoulos W."/>
            <person name="Barry K."/>
            <person name="Beard J."/>
            <person name="Benny G.L."/>
            <person name="Blankenship S."/>
            <person name="Bonito G."/>
            <person name="Cuomo C."/>
            <person name="Desiro A."/>
            <person name="Gervers K.A."/>
            <person name="Hundley H."/>
            <person name="Kuo A."/>
            <person name="LaButti K."/>
            <person name="Lang B.F."/>
            <person name="Lipzen A."/>
            <person name="O'Donnell K."/>
            <person name="Pangilinan J."/>
            <person name="Reynolds N."/>
            <person name="Sandor L."/>
            <person name="Smith M.E."/>
            <person name="Tsang A."/>
            <person name="Grigoriev I.V."/>
            <person name="Stajich J.E."/>
            <person name="Spatafora J.W."/>
        </authorList>
    </citation>
    <scope>NUCLEOTIDE SEQUENCE</scope>
    <source>
        <strain evidence="1">RSA 2281</strain>
    </source>
</reference>